<dbReference type="RefSeq" id="WP_395417164.1">
    <property type="nucleotide sequence ID" value="NZ_JBIPKE010000015.1"/>
</dbReference>
<evidence type="ECO:0000313" key="3">
    <source>
        <dbReference type="Proteomes" id="UP001610063"/>
    </source>
</evidence>
<keyword evidence="1" id="KW-1133">Transmembrane helix</keyword>
<keyword evidence="1" id="KW-0812">Transmembrane</keyword>
<dbReference type="Proteomes" id="UP001610063">
    <property type="component" value="Unassembled WGS sequence"/>
</dbReference>
<comment type="caution">
    <text evidence="2">The sequence shown here is derived from an EMBL/GenBank/DDBJ whole genome shotgun (WGS) entry which is preliminary data.</text>
</comment>
<evidence type="ECO:0000256" key="1">
    <source>
        <dbReference type="SAM" id="Phobius"/>
    </source>
</evidence>
<reference evidence="2 3" key="1">
    <citation type="journal article" date="2013" name="Int. J. Syst. Evol. Microbiol.">
        <title>Marinoscillum luteum sp. nov., isolated from marine sediment.</title>
        <authorList>
            <person name="Cha I.T."/>
            <person name="Park S.J."/>
            <person name="Kim S.J."/>
            <person name="Kim J.G."/>
            <person name="Jung M.Y."/>
            <person name="Shin K.S."/>
            <person name="Kwon K.K."/>
            <person name="Yang S.H."/>
            <person name="Seo Y.S."/>
            <person name="Rhee S.K."/>
        </authorList>
    </citation>
    <scope>NUCLEOTIDE SEQUENCE [LARGE SCALE GENOMIC DNA]</scope>
    <source>
        <strain evidence="2 3">KCTC 23939</strain>
    </source>
</reference>
<proteinExistence type="predicted"/>
<protein>
    <submittedName>
        <fullName evidence="2">Uncharacterized protein</fullName>
    </submittedName>
</protein>
<keyword evidence="3" id="KW-1185">Reference proteome</keyword>
<dbReference type="EMBL" id="JBIPKE010000015">
    <property type="protein sequence ID" value="MFH6983614.1"/>
    <property type="molecule type" value="Genomic_DNA"/>
</dbReference>
<accession>A0ABW7NAX0</accession>
<sequence length="164" mass="18497">MELGTTIIGLGATALCIVPFVLMRRSTKKKEHELINGLKVIAASYNREVSIYDCGIDFAVGMSAARDFVFFVKIRNEEMLEQCIPLNAIQKCRIDSTKRSIKTKDGHESVTDKLELTFLPIVKSIAASQFEFFNSEDHFQLNGELQLIKKWEALINEILSGKKP</sequence>
<gene>
    <name evidence="2" type="ORF">ACHKAR_09200</name>
</gene>
<feature type="transmembrane region" description="Helical" evidence="1">
    <location>
        <begin position="6"/>
        <end position="23"/>
    </location>
</feature>
<keyword evidence="1" id="KW-0472">Membrane</keyword>
<name>A0ABW7NAX0_9BACT</name>
<evidence type="ECO:0000313" key="2">
    <source>
        <dbReference type="EMBL" id="MFH6983614.1"/>
    </source>
</evidence>
<organism evidence="2 3">
    <name type="scientific">Marinoscillum luteum</name>
    <dbReference type="NCBI Taxonomy" id="861051"/>
    <lineage>
        <taxon>Bacteria</taxon>
        <taxon>Pseudomonadati</taxon>
        <taxon>Bacteroidota</taxon>
        <taxon>Cytophagia</taxon>
        <taxon>Cytophagales</taxon>
        <taxon>Reichenbachiellaceae</taxon>
        <taxon>Marinoscillum</taxon>
    </lineage>
</organism>